<dbReference type="RefSeq" id="WP_205121591.1">
    <property type="nucleotide sequence ID" value="NZ_JAFBCM010000001.1"/>
</dbReference>
<evidence type="ECO:0000256" key="2">
    <source>
        <dbReference type="ARBA" id="ARBA00023002"/>
    </source>
</evidence>
<proteinExistence type="inferred from homology"/>
<keyword evidence="2" id="KW-0560">Oxidoreductase</keyword>
<dbReference type="EMBL" id="JBHRZH010000033">
    <property type="protein sequence ID" value="MFC3764759.1"/>
    <property type="molecule type" value="Genomic_DNA"/>
</dbReference>
<dbReference type="InterPro" id="IPR002347">
    <property type="entry name" value="SDR_fam"/>
</dbReference>
<accession>A0ABV7YK69</accession>
<dbReference type="Pfam" id="PF13561">
    <property type="entry name" value="adh_short_C2"/>
    <property type="match status" value="1"/>
</dbReference>
<dbReference type="PANTHER" id="PTHR24321:SF8">
    <property type="entry name" value="ESTRADIOL 17-BETA-DEHYDROGENASE 8-RELATED"/>
    <property type="match status" value="1"/>
</dbReference>
<comment type="caution">
    <text evidence="3">The sequence shown here is derived from an EMBL/GenBank/DDBJ whole genome shotgun (WGS) entry which is preliminary data.</text>
</comment>
<dbReference type="Gene3D" id="3.40.50.720">
    <property type="entry name" value="NAD(P)-binding Rossmann-like Domain"/>
    <property type="match status" value="1"/>
</dbReference>
<sequence>MTAIPSGRVALVTGAARGIGRACAIRLAADGMDVVLLDVCKDLPEIPYPLGTLAQLERSASLCREAGVATLSVVGDVRDPGDVEYAVEATRERFGRLDVLVNNAGVVSPSGKAVHAFSEAEWSAVVDVDLHGSWRMLRAAMPLLLESRGSVVNVASTAGVVGYPRFAPYVAAKHALIGLTKAAALDYAEAGVRVNAVCPGSVRDTVDGEGVMLREIARSLEVAGGDYEGTFAGGQPSRALAEPSDVASAVAWLAGDDSHHVTGSVVMVDGGYAAV</sequence>
<keyword evidence="4" id="KW-1185">Reference proteome</keyword>
<dbReference type="CDD" id="cd05233">
    <property type="entry name" value="SDR_c"/>
    <property type="match status" value="1"/>
</dbReference>
<dbReference type="InterPro" id="IPR020904">
    <property type="entry name" value="Sc_DH/Rdtase_CS"/>
</dbReference>
<protein>
    <submittedName>
        <fullName evidence="3">SDR family oxidoreductase</fullName>
    </submittedName>
</protein>
<organism evidence="3 4">
    <name type="scientific">Tenggerimyces flavus</name>
    <dbReference type="NCBI Taxonomy" id="1708749"/>
    <lineage>
        <taxon>Bacteria</taxon>
        <taxon>Bacillati</taxon>
        <taxon>Actinomycetota</taxon>
        <taxon>Actinomycetes</taxon>
        <taxon>Propionibacteriales</taxon>
        <taxon>Nocardioidaceae</taxon>
        <taxon>Tenggerimyces</taxon>
    </lineage>
</organism>
<gene>
    <name evidence="3" type="ORF">ACFOUW_28240</name>
</gene>
<dbReference type="SUPFAM" id="SSF51735">
    <property type="entry name" value="NAD(P)-binding Rossmann-fold domains"/>
    <property type="match status" value="1"/>
</dbReference>
<reference evidence="4" key="1">
    <citation type="journal article" date="2019" name="Int. J. Syst. Evol. Microbiol.">
        <title>The Global Catalogue of Microorganisms (GCM) 10K type strain sequencing project: providing services to taxonomists for standard genome sequencing and annotation.</title>
        <authorList>
            <consortium name="The Broad Institute Genomics Platform"/>
            <consortium name="The Broad Institute Genome Sequencing Center for Infectious Disease"/>
            <person name="Wu L."/>
            <person name="Ma J."/>
        </authorList>
    </citation>
    <scope>NUCLEOTIDE SEQUENCE [LARGE SCALE GENOMIC DNA]</scope>
    <source>
        <strain evidence="4">CGMCC 4.7241</strain>
    </source>
</reference>
<dbReference type="InterPro" id="IPR036291">
    <property type="entry name" value="NAD(P)-bd_dom_sf"/>
</dbReference>
<dbReference type="PROSITE" id="PS00061">
    <property type="entry name" value="ADH_SHORT"/>
    <property type="match status" value="1"/>
</dbReference>
<name>A0ABV7YK69_9ACTN</name>
<dbReference type="PANTHER" id="PTHR24321">
    <property type="entry name" value="DEHYDROGENASES, SHORT CHAIN"/>
    <property type="match status" value="1"/>
</dbReference>
<dbReference type="Proteomes" id="UP001595699">
    <property type="component" value="Unassembled WGS sequence"/>
</dbReference>
<evidence type="ECO:0000256" key="1">
    <source>
        <dbReference type="ARBA" id="ARBA00006484"/>
    </source>
</evidence>
<evidence type="ECO:0000313" key="3">
    <source>
        <dbReference type="EMBL" id="MFC3764759.1"/>
    </source>
</evidence>
<dbReference type="PRINTS" id="PR00080">
    <property type="entry name" value="SDRFAMILY"/>
</dbReference>
<evidence type="ECO:0000313" key="4">
    <source>
        <dbReference type="Proteomes" id="UP001595699"/>
    </source>
</evidence>
<dbReference type="PRINTS" id="PR00081">
    <property type="entry name" value="GDHRDH"/>
</dbReference>
<comment type="similarity">
    <text evidence="1">Belongs to the short-chain dehydrogenases/reductases (SDR) family.</text>
</comment>